<keyword evidence="7" id="KW-1185">Reference proteome</keyword>
<comment type="similarity">
    <text evidence="1">Belongs to the sulfatase family.</text>
</comment>
<dbReference type="GO" id="GO:0046872">
    <property type="term" value="F:metal ion binding"/>
    <property type="evidence" value="ECO:0007669"/>
    <property type="project" value="UniProtKB-KW"/>
</dbReference>
<gene>
    <name evidence="6" type="ORF">EHW67_09250</name>
</gene>
<dbReference type="PROSITE" id="PS00523">
    <property type="entry name" value="SULFATASE_1"/>
    <property type="match status" value="1"/>
</dbReference>
<dbReference type="SUPFAM" id="SSF53649">
    <property type="entry name" value="Alkaline phosphatase-like"/>
    <property type="match status" value="1"/>
</dbReference>
<dbReference type="InterPro" id="IPR017850">
    <property type="entry name" value="Alkaline_phosphatase_core_sf"/>
</dbReference>
<protein>
    <submittedName>
        <fullName evidence="6">DUF229 domain-containing protein</fullName>
    </submittedName>
</protein>
<name>A0A3S0AF12_9FLAO</name>
<evidence type="ECO:0000256" key="3">
    <source>
        <dbReference type="ARBA" id="ARBA00022801"/>
    </source>
</evidence>
<dbReference type="Pfam" id="PF00884">
    <property type="entry name" value="Sulfatase"/>
    <property type="match status" value="1"/>
</dbReference>
<feature type="domain" description="Sulfatase N-terminal" evidence="5">
    <location>
        <begin position="32"/>
        <end position="311"/>
    </location>
</feature>
<dbReference type="InterPro" id="IPR050738">
    <property type="entry name" value="Sulfatase"/>
</dbReference>
<reference evidence="6 7" key="1">
    <citation type="submission" date="2018-11" db="EMBL/GenBank/DDBJ databases">
        <title>Arenibacter aquaticus sp.nov., a marine bacterium isolated from surface seawater in the South China Sea.</title>
        <authorList>
            <person name="Guo J."/>
            <person name="Sun J."/>
        </authorList>
    </citation>
    <scope>NUCLEOTIDE SEQUENCE [LARGE SCALE GENOMIC DNA]</scope>
    <source>
        <strain evidence="6 7">GUO666</strain>
    </source>
</reference>
<evidence type="ECO:0000256" key="1">
    <source>
        <dbReference type="ARBA" id="ARBA00008779"/>
    </source>
</evidence>
<evidence type="ECO:0000256" key="2">
    <source>
        <dbReference type="ARBA" id="ARBA00022723"/>
    </source>
</evidence>
<keyword evidence="4" id="KW-0106">Calcium</keyword>
<evidence type="ECO:0000313" key="7">
    <source>
        <dbReference type="Proteomes" id="UP000267585"/>
    </source>
</evidence>
<dbReference type="EMBL" id="RQPJ01000003">
    <property type="protein sequence ID" value="RTE54099.1"/>
    <property type="molecule type" value="Genomic_DNA"/>
</dbReference>
<sequence length="503" mass="57116">MNTSVMTILILSFFSLFISGCKSAEEINRQRPNILLIVSEDNGPDLGCYGVKEVSTPNLDGLAKEGVLFERAFVPYSVCSPSRAVIFTGLYPHQNGQIGLATHKFKMYDNIKTLPKYLNEAGYSTGIIGKLHVNPEKEIPFDFSAIPGSNFGKKDLKEYAEEAYDFIVGSDNPFFLMVNYPDAHFPLQKQVEGMPKDPLDGSDLNASLPFIGADSERLREYTANYYNSINRLDESVGMLLQKLKASGKAENTIIIYLGDHGAQFSRGKCSNYEAGLRVPLIIKDPNLEAKNVRQMELVNTIDLLPTFLDIAEADFPKNLPGMSILPLLKGAHVKNNRKYIFAGGNGSTSLLYYPRRSVRDDRFKLILNMLHGKENPHYAFYETHINGHFDAGTEVAEIKSASPEVINAYRTWRNPPKYELYDLQSDPYEFYNLAGDSEFQDILYRMKSALETWQQETKDPLADPLKFKRFNKEIDSINKHFPNHSYSRNKNFKWRYPGYFNSN</sequence>
<dbReference type="PANTHER" id="PTHR42693:SF53">
    <property type="entry name" value="ENDO-4-O-SULFATASE"/>
    <property type="match status" value="1"/>
</dbReference>
<dbReference type="InterPro" id="IPR000917">
    <property type="entry name" value="Sulfatase_N"/>
</dbReference>
<keyword evidence="3" id="KW-0378">Hydrolase</keyword>
<dbReference type="InterPro" id="IPR024607">
    <property type="entry name" value="Sulfatase_CS"/>
</dbReference>
<keyword evidence="2" id="KW-0479">Metal-binding</keyword>
<dbReference type="RefSeq" id="WP_126162087.1">
    <property type="nucleotide sequence ID" value="NZ_RQPJ01000003.1"/>
</dbReference>
<dbReference type="OrthoDB" id="9789742at2"/>
<dbReference type="PANTHER" id="PTHR42693">
    <property type="entry name" value="ARYLSULFATASE FAMILY MEMBER"/>
    <property type="match status" value="1"/>
</dbReference>
<dbReference type="CDD" id="cd16027">
    <property type="entry name" value="SGSH"/>
    <property type="match status" value="1"/>
</dbReference>
<dbReference type="Gene3D" id="3.40.720.10">
    <property type="entry name" value="Alkaline Phosphatase, subunit A"/>
    <property type="match status" value="1"/>
</dbReference>
<dbReference type="AlphaFoldDB" id="A0A3S0AF12"/>
<dbReference type="GO" id="GO:0004065">
    <property type="term" value="F:arylsulfatase activity"/>
    <property type="evidence" value="ECO:0007669"/>
    <property type="project" value="TreeGrafter"/>
</dbReference>
<accession>A0A3S0AF12</accession>
<evidence type="ECO:0000256" key="4">
    <source>
        <dbReference type="ARBA" id="ARBA00022837"/>
    </source>
</evidence>
<dbReference type="Proteomes" id="UP000267585">
    <property type="component" value="Unassembled WGS sequence"/>
</dbReference>
<proteinExistence type="inferred from homology"/>
<comment type="caution">
    <text evidence="6">The sequence shown here is derived from an EMBL/GenBank/DDBJ whole genome shotgun (WGS) entry which is preliminary data.</text>
</comment>
<evidence type="ECO:0000259" key="5">
    <source>
        <dbReference type="Pfam" id="PF00884"/>
    </source>
</evidence>
<organism evidence="6 7">
    <name type="scientific">Arenibacter aquaticus</name>
    <dbReference type="NCBI Taxonomy" id="2489054"/>
    <lineage>
        <taxon>Bacteria</taxon>
        <taxon>Pseudomonadati</taxon>
        <taxon>Bacteroidota</taxon>
        <taxon>Flavobacteriia</taxon>
        <taxon>Flavobacteriales</taxon>
        <taxon>Flavobacteriaceae</taxon>
        <taxon>Arenibacter</taxon>
    </lineage>
</organism>
<evidence type="ECO:0000313" key="6">
    <source>
        <dbReference type="EMBL" id="RTE54099.1"/>
    </source>
</evidence>